<comment type="similarity">
    <text evidence="3">Belongs to the FdhD family.</text>
</comment>
<evidence type="ECO:0000256" key="4">
    <source>
        <dbReference type="SAM" id="MobiDB-lite"/>
    </source>
</evidence>
<comment type="function">
    <text evidence="3">Required for formate dehydrogenase (FDH) activity. Acts as a sulfur carrier protein that transfers sulfur from IscS to the molybdenum cofactor prior to its insertion into FDH.</text>
</comment>
<gene>
    <name evidence="3 5" type="primary">fdhD</name>
    <name evidence="5" type="ORF">FNZ56_03530</name>
</gene>
<dbReference type="InterPro" id="IPR016193">
    <property type="entry name" value="Cytidine_deaminase-like"/>
</dbReference>
<organism evidence="5 6">
    <name type="scientific">Pseudoluteimonas lycopersici</name>
    <dbReference type="NCBI Taxonomy" id="1324796"/>
    <lineage>
        <taxon>Bacteria</taxon>
        <taxon>Pseudomonadati</taxon>
        <taxon>Pseudomonadota</taxon>
        <taxon>Gammaproteobacteria</taxon>
        <taxon>Lysobacterales</taxon>
        <taxon>Lysobacteraceae</taxon>
        <taxon>Pseudoluteimonas</taxon>
    </lineage>
</organism>
<feature type="active site" description="Cysteine persulfide intermediate" evidence="3">
    <location>
        <position position="112"/>
    </location>
</feature>
<dbReference type="Gene3D" id="3.40.140.10">
    <property type="entry name" value="Cytidine Deaminase, domain 2"/>
    <property type="match status" value="1"/>
</dbReference>
<dbReference type="OrthoDB" id="3197277at2"/>
<dbReference type="PANTHER" id="PTHR30592">
    <property type="entry name" value="FORMATE DEHYDROGENASE"/>
    <property type="match status" value="1"/>
</dbReference>
<reference evidence="5 6" key="1">
    <citation type="submission" date="2019-07" db="EMBL/GenBank/DDBJ databases">
        <title>Lysobacter weifangensis sp. nov., isolated from bensulfuron-methyl contaminated farmland soil.</title>
        <authorList>
            <person name="Zhao H."/>
        </authorList>
    </citation>
    <scope>NUCLEOTIDE SEQUENCE [LARGE SCALE GENOMIC DNA]</scope>
    <source>
        <strain evidence="5 6">CC-Bw-6</strain>
    </source>
</reference>
<proteinExistence type="inferred from homology"/>
<protein>
    <recommendedName>
        <fullName evidence="3">Sulfur carrier protein FdhD</fullName>
    </recommendedName>
</protein>
<dbReference type="NCBIfam" id="TIGR00129">
    <property type="entry name" value="fdhD_narQ"/>
    <property type="match status" value="1"/>
</dbReference>
<dbReference type="InterPro" id="IPR003786">
    <property type="entry name" value="FdhD"/>
</dbReference>
<dbReference type="RefSeq" id="WP_143878516.1">
    <property type="nucleotide sequence ID" value="NZ_BAABLZ010000002.1"/>
</dbReference>
<dbReference type="HAMAP" id="MF_00187">
    <property type="entry name" value="FdhD"/>
    <property type="match status" value="1"/>
</dbReference>
<keyword evidence="5" id="KW-0808">Transferase</keyword>
<dbReference type="GO" id="GO:0005737">
    <property type="term" value="C:cytoplasm"/>
    <property type="evidence" value="ECO:0007669"/>
    <property type="project" value="UniProtKB-SubCell"/>
</dbReference>
<dbReference type="SUPFAM" id="SSF53927">
    <property type="entry name" value="Cytidine deaminase-like"/>
    <property type="match status" value="1"/>
</dbReference>
<dbReference type="Pfam" id="PF02634">
    <property type="entry name" value="FdhD-NarQ"/>
    <property type="match status" value="1"/>
</dbReference>
<dbReference type="AlphaFoldDB" id="A0A516V3B7"/>
<evidence type="ECO:0000313" key="6">
    <source>
        <dbReference type="Proteomes" id="UP000315891"/>
    </source>
</evidence>
<feature type="compositionally biased region" description="Polar residues" evidence="4">
    <location>
        <begin position="12"/>
        <end position="21"/>
    </location>
</feature>
<accession>A0A516V3B7</accession>
<dbReference type="GO" id="GO:0097163">
    <property type="term" value="F:sulfur carrier activity"/>
    <property type="evidence" value="ECO:0007669"/>
    <property type="project" value="UniProtKB-UniRule"/>
</dbReference>
<feature type="region of interest" description="Disordered" evidence="4">
    <location>
        <begin position="1"/>
        <end position="27"/>
    </location>
</feature>
<dbReference type="PANTHER" id="PTHR30592:SF1">
    <property type="entry name" value="SULFUR CARRIER PROTEIN FDHD"/>
    <property type="match status" value="1"/>
</dbReference>
<dbReference type="EMBL" id="CP041742">
    <property type="protein sequence ID" value="QDQ73003.1"/>
    <property type="molecule type" value="Genomic_DNA"/>
</dbReference>
<name>A0A516V3B7_9GAMM</name>
<dbReference type="Proteomes" id="UP000315891">
    <property type="component" value="Chromosome"/>
</dbReference>
<dbReference type="Gene3D" id="3.10.20.10">
    <property type="match status" value="1"/>
</dbReference>
<dbReference type="GO" id="GO:0016783">
    <property type="term" value="F:sulfurtransferase activity"/>
    <property type="evidence" value="ECO:0007669"/>
    <property type="project" value="InterPro"/>
</dbReference>
<keyword evidence="1 3" id="KW-0963">Cytoplasm</keyword>
<dbReference type="GO" id="GO:0006777">
    <property type="term" value="P:Mo-molybdopterin cofactor biosynthetic process"/>
    <property type="evidence" value="ECO:0007669"/>
    <property type="project" value="UniProtKB-UniRule"/>
</dbReference>
<evidence type="ECO:0000256" key="2">
    <source>
        <dbReference type="ARBA" id="ARBA00023150"/>
    </source>
</evidence>
<keyword evidence="2 3" id="KW-0501">Molybdenum cofactor biosynthesis</keyword>
<dbReference type="PIRSF" id="PIRSF015626">
    <property type="entry name" value="FdhD"/>
    <property type="match status" value="1"/>
</dbReference>
<evidence type="ECO:0000313" key="5">
    <source>
        <dbReference type="EMBL" id="QDQ73003.1"/>
    </source>
</evidence>
<evidence type="ECO:0000256" key="1">
    <source>
        <dbReference type="ARBA" id="ARBA00022490"/>
    </source>
</evidence>
<comment type="caution">
    <text evidence="3">Lacks conserved residue(s) required for the propagation of feature annotation.</text>
</comment>
<comment type="subcellular location">
    <subcellularLocation>
        <location evidence="3">Cytoplasm</location>
    </subcellularLocation>
</comment>
<evidence type="ECO:0000256" key="3">
    <source>
        <dbReference type="HAMAP-Rule" id="MF_00187"/>
    </source>
</evidence>
<sequence>MKPATAGAVERTVQQRSPSGSNERRDTVASEVPIALHYNEAPFAVLMATPCDLADLALGFSLSEAIVESRDEVRIDGIEESVDGIAIRMAIPALRAGVLEDRRRNLPGYGGCGVCGSATVESVLRAPPLIASELRIDENALHRALAELRERQPLNAATGATHAAGFANADGELRLVREDVGRHNALDKLIGAMAAADIDSDSGFAIVTSRASYELAMKAAQAGIPLLAAISAPTSLAIALAESAKLCLIGFAREGHCGVYAHAERLTHAFPL</sequence>
<keyword evidence="6" id="KW-1185">Reference proteome</keyword>